<keyword evidence="5" id="KW-0378">Hydrolase</keyword>
<dbReference type="GO" id="GO:0003964">
    <property type="term" value="F:RNA-directed DNA polymerase activity"/>
    <property type="evidence" value="ECO:0007669"/>
    <property type="project" value="UniProtKB-KW"/>
</dbReference>
<dbReference type="PANTHER" id="PTHR37984">
    <property type="entry name" value="PROTEIN CBG26694"/>
    <property type="match status" value="1"/>
</dbReference>
<protein>
    <submittedName>
        <fullName evidence="8">RNA-directed DNA polymerase (Reverse transcriptase)</fullName>
    </submittedName>
</protein>
<keyword evidence="1" id="KW-0808">Transferase</keyword>
<evidence type="ECO:0000256" key="2">
    <source>
        <dbReference type="ARBA" id="ARBA00022695"/>
    </source>
</evidence>
<dbReference type="Pfam" id="PF17917">
    <property type="entry name" value="RT_RNaseH"/>
    <property type="match status" value="1"/>
</dbReference>
<dbReference type="InterPro" id="IPR043128">
    <property type="entry name" value="Rev_trsase/Diguanyl_cyclase"/>
</dbReference>
<evidence type="ECO:0000259" key="7">
    <source>
        <dbReference type="Pfam" id="PF17917"/>
    </source>
</evidence>
<keyword evidence="4" id="KW-0255">Endonuclease</keyword>
<dbReference type="InterPro" id="IPR043502">
    <property type="entry name" value="DNA/RNA_pol_sf"/>
</dbReference>
<sequence length="205" mass="23166">MKDWPVPKNVKGVRGFLGLTGYYRKFIKDYGKVAKPLTELTKKDNFSWGQEAAAAFEKLKIIMSTSPVLILPNFAVPFEVECDAAGRGLGAVLMQNRQPVAFFSKALSEGNLAKSVYEKELMALVLSIQHWRHYLLGRQFVVYTDHKSLKYFLQQRVSSPDQQCWLAKLLGYQFEVKYKPGLENKAADALSRCHGEMNALVSSPK</sequence>
<keyword evidence="6 8" id="KW-0695">RNA-directed DNA polymerase</keyword>
<dbReference type="InterPro" id="IPR041373">
    <property type="entry name" value="RT_RNaseH"/>
</dbReference>
<organism evidence="8 9">
    <name type="scientific">Trifolium medium</name>
    <dbReference type="NCBI Taxonomy" id="97028"/>
    <lineage>
        <taxon>Eukaryota</taxon>
        <taxon>Viridiplantae</taxon>
        <taxon>Streptophyta</taxon>
        <taxon>Embryophyta</taxon>
        <taxon>Tracheophyta</taxon>
        <taxon>Spermatophyta</taxon>
        <taxon>Magnoliopsida</taxon>
        <taxon>eudicotyledons</taxon>
        <taxon>Gunneridae</taxon>
        <taxon>Pentapetalae</taxon>
        <taxon>rosids</taxon>
        <taxon>fabids</taxon>
        <taxon>Fabales</taxon>
        <taxon>Fabaceae</taxon>
        <taxon>Papilionoideae</taxon>
        <taxon>50 kb inversion clade</taxon>
        <taxon>NPAAA clade</taxon>
        <taxon>Hologalegina</taxon>
        <taxon>IRL clade</taxon>
        <taxon>Trifolieae</taxon>
        <taxon>Trifolium</taxon>
    </lineage>
</organism>
<evidence type="ECO:0000256" key="4">
    <source>
        <dbReference type="ARBA" id="ARBA00022759"/>
    </source>
</evidence>
<evidence type="ECO:0000256" key="1">
    <source>
        <dbReference type="ARBA" id="ARBA00022679"/>
    </source>
</evidence>
<feature type="domain" description="Reverse transcriptase RNase H-like" evidence="7">
    <location>
        <begin position="74"/>
        <end position="172"/>
    </location>
</feature>
<comment type="caution">
    <text evidence="8">The sequence shown here is derived from an EMBL/GenBank/DDBJ whole genome shotgun (WGS) entry which is preliminary data.</text>
</comment>
<dbReference type="FunFam" id="3.30.70.270:FF:000020">
    <property type="entry name" value="Transposon Tf2-6 polyprotein-like Protein"/>
    <property type="match status" value="1"/>
</dbReference>
<keyword evidence="9" id="KW-1185">Reference proteome</keyword>
<dbReference type="SUPFAM" id="SSF56672">
    <property type="entry name" value="DNA/RNA polymerases"/>
    <property type="match status" value="1"/>
</dbReference>
<dbReference type="EMBL" id="LXQA010050874">
    <property type="protein sequence ID" value="MCI02994.1"/>
    <property type="molecule type" value="Genomic_DNA"/>
</dbReference>
<evidence type="ECO:0000256" key="6">
    <source>
        <dbReference type="ARBA" id="ARBA00022918"/>
    </source>
</evidence>
<accession>A0A392NUA8</accession>
<dbReference type="Proteomes" id="UP000265520">
    <property type="component" value="Unassembled WGS sequence"/>
</dbReference>
<evidence type="ECO:0000313" key="8">
    <source>
        <dbReference type="EMBL" id="MCI02994.1"/>
    </source>
</evidence>
<dbReference type="PANTHER" id="PTHR37984:SF5">
    <property type="entry name" value="PROTEIN NYNRIN-LIKE"/>
    <property type="match status" value="1"/>
</dbReference>
<feature type="non-terminal residue" evidence="8">
    <location>
        <position position="205"/>
    </location>
</feature>
<reference evidence="8 9" key="1">
    <citation type="journal article" date="2018" name="Front. Plant Sci.">
        <title>Red Clover (Trifolium pratense) and Zigzag Clover (T. medium) - A Picture of Genomic Similarities and Differences.</title>
        <authorList>
            <person name="Dluhosova J."/>
            <person name="Istvanek J."/>
            <person name="Nedelnik J."/>
            <person name="Repkova J."/>
        </authorList>
    </citation>
    <scope>NUCLEOTIDE SEQUENCE [LARGE SCALE GENOMIC DNA]</scope>
    <source>
        <strain evidence="9">cv. 10/8</strain>
        <tissue evidence="8">Leaf</tissue>
    </source>
</reference>
<dbReference type="InterPro" id="IPR050951">
    <property type="entry name" value="Retrovirus_Pol_polyprotein"/>
</dbReference>
<dbReference type="CDD" id="cd09274">
    <property type="entry name" value="RNase_HI_RT_Ty3"/>
    <property type="match status" value="1"/>
</dbReference>
<dbReference type="Gene3D" id="3.30.70.270">
    <property type="match status" value="1"/>
</dbReference>
<dbReference type="GO" id="GO:0016787">
    <property type="term" value="F:hydrolase activity"/>
    <property type="evidence" value="ECO:0007669"/>
    <property type="project" value="UniProtKB-KW"/>
</dbReference>
<dbReference type="AlphaFoldDB" id="A0A392NUA8"/>
<evidence type="ECO:0000313" key="9">
    <source>
        <dbReference type="Proteomes" id="UP000265520"/>
    </source>
</evidence>
<evidence type="ECO:0000256" key="5">
    <source>
        <dbReference type="ARBA" id="ARBA00022801"/>
    </source>
</evidence>
<gene>
    <name evidence="8" type="ORF">A2U01_0024028</name>
</gene>
<evidence type="ECO:0000256" key="3">
    <source>
        <dbReference type="ARBA" id="ARBA00022722"/>
    </source>
</evidence>
<proteinExistence type="predicted"/>
<name>A0A392NUA8_9FABA</name>
<keyword evidence="2" id="KW-0548">Nucleotidyltransferase</keyword>
<keyword evidence="3" id="KW-0540">Nuclease</keyword>
<dbReference type="GO" id="GO:0004519">
    <property type="term" value="F:endonuclease activity"/>
    <property type="evidence" value="ECO:0007669"/>
    <property type="project" value="UniProtKB-KW"/>
</dbReference>